<evidence type="ECO:0000313" key="2">
    <source>
        <dbReference type="Proteomes" id="UP000283389"/>
    </source>
</evidence>
<protein>
    <submittedName>
        <fullName evidence="1">Uncharacterized protein</fullName>
    </submittedName>
</protein>
<dbReference type="AlphaFoldDB" id="A0A423EZJ4"/>
<reference evidence="1 2" key="1">
    <citation type="submission" date="2016-10" db="EMBL/GenBank/DDBJ databases">
        <title>Comparative genome analysis of multiple Pseudomonas spp. focuses on biocontrol and plant growth promoting traits.</title>
        <authorList>
            <person name="Tao X.-Y."/>
            <person name="Taylor C.G."/>
        </authorList>
    </citation>
    <scope>NUCLEOTIDE SEQUENCE [LARGE SCALE GENOMIC DNA]</scope>
    <source>
        <strain evidence="1 2">36C8</strain>
    </source>
</reference>
<comment type="caution">
    <text evidence="1">The sequence shown here is derived from an EMBL/GenBank/DDBJ whole genome shotgun (WGS) entry which is preliminary data.</text>
</comment>
<dbReference type="Proteomes" id="UP000283389">
    <property type="component" value="Unassembled WGS sequence"/>
</dbReference>
<gene>
    <name evidence="1" type="ORF">BK649_24200</name>
</gene>
<accession>A0A423EZJ4</accession>
<organism evidence="1 2">
    <name type="scientific">Pseudomonas canadensis</name>
    <dbReference type="NCBI Taxonomy" id="915099"/>
    <lineage>
        <taxon>Bacteria</taxon>
        <taxon>Pseudomonadati</taxon>
        <taxon>Pseudomonadota</taxon>
        <taxon>Gammaproteobacteria</taxon>
        <taxon>Pseudomonadales</taxon>
        <taxon>Pseudomonadaceae</taxon>
        <taxon>Pseudomonas</taxon>
    </lineage>
</organism>
<dbReference type="EMBL" id="MOAZ01000018">
    <property type="protein sequence ID" value="ROM46505.1"/>
    <property type="molecule type" value="Genomic_DNA"/>
</dbReference>
<sequence length="115" mass="13096">MKYRPLSRSLEHLLNTLYQDDDITMGEFKRLQAESDIRWENVIKELGHNNTLTSFQSAMDVALHLLYLSVEHIKHQELSDFNEALVKDAVHAQVEAVRAGANLALKQLQVGPNTL</sequence>
<dbReference type="RefSeq" id="WP_123478141.1">
    <property type="nucleotide sequence ID" value="NZ_MOAZ01000018.1"/>
</dbReference>
<proteinExistence type="predicted"/>
<evidence type="ECO:0000313" key="1">
    <source>
        <dbReference type="EMBL" id="ROM46505.1"/>
    </source>
</evidence>
<name>A0A423EZJ4_9PSED</name>